<dbReference type="InterPro" id="IPR005311">
    <property type="entry name" value="PBP_dimer"/>
</dbReference>
<dbReference type="Gene3D" id="3.90.1310.10">
    <property type="entry name" value="Penicillin-binding protein 2a (Domain 2)"/>
    <property type="match status" value="1"/>
</dbReference>
<comment type="subcellular location">
    <subcellularLocation>
        <location evidence="1">Membrane</location>
    </subcellularLocation>
</comment>
<proteinExistence type="predicted"/>
<keyword evidence="4" id="KW-0812">Transmembrane</keyword>
<dbReference type="Gene3D" id="3.30.450.330">
    <property type="match status" value="1"/>
</dbReference>
<feature type="transmembrane region" description="Helical" evidence="4">
    <location>
        <begin position="21"/>
        <end position="41"/>
    </location>
</feature>
<gene>
    <name evidence="6" type="ORF">ENS06_00855</name>
</gene>
<evidence type="ECO:0000313" key="6">
    <source>
        <dbReference type="EMBL" id="HFK95855.1"/>
    </source>
</evidence>
<protein>
    <submittedName>
        <fullName evidence="6">PASTA domain-containing protein</fullName>
    </submittedName>
</protein>
<accession>A0A832A451</accession>
<dbReference type="GO" id="GO:0004180">
    <property type="term" value="F:carboxypeptidase activity"/>
    <property type="evidence" value="ECO:0007669"/>
    <property type="project" value="UniProtKB-KW"/>
</dbReference>
<dbReference type="Pfam" id="PF00905">
    <property type="entry name" value="Transpeptidase"/>
    <property type="match status" value="1"/>
</dbReference>
<evidence type="ECO:0000256" key="1">
    <source>
        <dbReference type="ARBA" id="ARBA00004370"/>
    </source>
</evidence>
<dbReference type="SUPFAM" id="SSF56519">
    <property type="entry name" value="Penicillin binding protein dimerisation domain"/>
    <property type="match status" value="1"/>
</dbReference>
<dbReference type="AlphaFoldDB" id="A0A832A451"/>
<dbReference type="Gene3D" id="3.40.710.10">
    <property type="entry name" value="DD-peptidase/beta-lactamase superfamily"/>
    <property type="match status" value="1"/>
</dbReference>
<dbReference type="InterPro" id="IPR036138">
    <property type="entry name" value="PBP_dimer_sf"/>
</dbReference>
<dbReference type="InterPro" id="IPR001460">
    <property type="entry name" value="PCN-bd_Tpept"/>
</dbReference>
<keyword evidence="2" id="KW-0645">Protease</keyword>
<dbReference type="Pfam" id="PF03793">
    <property type="entry name" value="PASTA"/>
    <property type="match status" value="1"/>
</dbReference>
<organism evidence="6">
    <name type="scientific">Desulfacinum infernum</name>
    <dbReference type="NCBI Taxonomy" id="35837"/>
    <lineage>
        <taxon>Bacteria</taxon>
        <taxon>Pseudomonadati</taxon>
        <taxon>Thermodesulfobacteriota</taxon>
        <taxon>Syntrophobacteria</taxon>
        <taxon>Syntrophobacterales</taxon>
        <taxon>Syntrophobacteraceae</taxon>
        <taxon>Desulfacinum</taxon>
    </lineage>
</organism>
<dbReference type="EMBL" id="DSTK01000005">
    <property type="protein sequence ID" value="HFK95855.1"/>
    <property type="molecule type" value="Genomic_DNA"/>
</dbReference>
<keyword evidence="3 4" id="KW-0472">Membrane</keyword>
<dbReference type="PANTHER" id="PTHR30627:SF1">
    <property type="entry name" value="PEPTIDOGLYCAN D,D-TRANSPEPTIDASE FTSI"/>
    <property type="match status" value="1"/>
</dbReference>
<dbReference type="PROSITE" id="PS51178">
    <property type="entry name" value="PASTA"/>
    <property type="match status" value="1"/>
</dbReference>
<dbReference type="GO" id="GO:0071555">
    <property type="term" value="P:cell wall organization"/>
    <property type="evidence" value="ECO:0007669"/>
    <property type="project" value="TreeGrafter"/>
</dbReference>
<reference evidence="6" key="1">
    <citation type="journal article" date="2020" name="mSystems">
        <title>Genome- and Community-Level Interaction Insights into Carbon Utilization and Element Cycling Functions of Hydrothermarchaeota in Hydrothermal Sediment.</title>
        <authorList>
            <person name="Zhou Z."/>
            <person name="Liu Y."/>
            <person name="Xu W."/>
            <person name="Pan J."/>
            <person name="Luo Z.H."/>
            <person name="Li M."/>
        </authorList>
    </citation>
    <scope>NUCLEOTIDE SEQUENCE [LARGE SCALE GENOMIC DNA]</scope>
    <source>
        <strain evidence="6">SpSt-456</strain>
    </source>
</reference>
<keyword evidence="2" id="KW-0378">Hydrolase</keyword>
<dbReference type="Pfam" id="PF03717">
    <property type="entry name" value="PBP_dimer"/>
    <property type="match status" value="1"/>
</dbReference>
<evidence type="ECO:0000256" key="2">
    <source>
        <dbReference type="ARBA" id="ARBA00022645"/>
    </source>
</evidence>
<dbReference type="Gene3D" id="3.30.10.20">
    <property type="match status" value="1"/>
</dbReference>
<feature type="domain" description="PASTA" evidence="5">
    <location>
        <begin position="602"/>
        <end position="662"/>
    </location>
</feature>
<dbReference type="GO" id="GO:0005886">
    <property type="term" value="C:plasma membrane"/>
    <property type="evidence" value="ECO:0007669"/>
    <property type="project" value="TreeGrafter"/>
</dbReference>
<dbReference type="GO" id="GO:0008658">
    <property type="term" value="F:penicillin binding"/>
    <property type="evidence" value="ECO:0007669"/>
    <property type="project" value="InterPro"/>
</dbReference>
<keyword evidence="4" id="KW-1133">Transmembrane helix</keyword>
<evidence type="ECO:0000256" key="4">
    <source>
        <dbReference type="SAM" id="Phobius"/>
    </source>
</evidence>
<comment type="caution">
    <text evidence="6">The sequence shown here is derived from an EMBL/GenBank/DDBJ whole genome shotgun (WGS) entry which is preliminary data.</text>
</comment>
<name>A0A832A451_9BACT</name>
<dbReference type="InterPro" id="IPR012338">
    <property type="entry name" value="Beta-lactam/transpept-like"/>
</dbReference>
<dbReference type="PANTHER" id="PTHR30627">
    <property type="entry name" value="PEPTIDOGLYCAN D,D-TRANSPEPTIDASE"/>
    <property type="match status" value="1"/>
</dbReference>
<dbReference type="CDD" id="cd06575">
    <property type="entry name" value="PASTA_Pbp2x-like_2"/>
    <property type="match status" value="1"/>
</dbReference>
<keyword evidence="2" id="KW-0121">Carboxypeptidase</keyword>
<evidence type="ECO:0000259" key="5">
    <source>
        <dbReference type="PROSITE" id="PS51178"/>
    </source>
</evidence>
<dbReference type="SUPFAM" id="SSF56601">
    <property type="entry name" value="beta-lactamase/transpeptidase-like"/>
    <property type="match status" value="1"/>
</dbReference>
<evidence type="ECO:0000256" key="3">
    <source>
        <dbReference type="ARBA" id="ARBA00023136"/>
    </source>
</evidence>
<dbReference type="SUPFAM" id="SSF54184">
    <property type="entry name" value="Penicillin-binding protein 2x (pbp-2x), c-terminal domain"/>
    <property type="match status" value="1"/>
</dbReference>
<dbReference type="InterPro" id="IPR005543">
    <property type="entry name" value="PASTA_dom"/>
</dbReference>
<dbReference type="InterPro" id="IPR050515">
    <property type="entry name" value="Beta-lactam/transpept"/>
</dbReference>
<sequence length="664" mass="71782">MSAWEQRTEKKRPGFRFWFSCRLLQGLGLVLCIAILGRAFYIQVVDSARWKEIHVGQAQSVVDVPVYRGKIVDRRGHDVALSVKSPCLFADGTLIADPRTAAERLAPIVGEPAPRLEEKLRQNKRFIRLRRGLSAEEARQVQALNLPGVGISSEWRRYYPFRHSGSHVVGFVGIDGVGLEGIEKAYDGLLRQSPRSTTAFRDGGRRKIWLRETPPPVPEERYGLQLALDGYLQSVCEQALQKAVEKHQAAAGQVILVDVDTFEILALALWPTFDPNNYGMHQPAEWRNRAVADAFEPGSAFKTFLLAAVLDVRAAKPEDRIFCENGRIQVASHTIRDVHPHGWLTVAEVLKYSSNIGALKLAEGLGAERFYRYLDQLGFGKKTGVDLPGEVSGTLRPLASWRSIDLAVTAFGQGVTVTGMQLTSAVAAIANGGVLKTPRVAKAVVGPQGRLVKVLGQDEGRRVLAPATAAKLRELMQGVVEPGGTGTKAALAQYTTAGKTGTAQVVEPGSRRYSADKYTSVFAGFAPVGRPRLALTVVIHEPQPEHYGGVVAAPVFRDVMEKALPYLGVLPDKKPEEMPAAVRLVSTVQGEAAAEGPPVASTEDGLVLVPDLHGLSLKAAVSLLKESGLGVAPQGRGRVVRQQPAGGSWVPKGAAVKIHLEEVS</sequence>